<evidence type="ECO:0000313" key="1">
    <source>
        <dbReference type="EMBL" id="RVE64825.1"/>
    </source>
</evidence>
<name>A0A437CPT4_ORYJA</name>
<sequence length="101" mass="11664">MSQCVSWNPVTWSAPELRASGFSELKKMFNSMLRDFEDDPFFSDPFHAHRDHVHRMMRSFSEPFGSSLMPSISDVRNRGQDVADPFTSSSLALRNDHRVRT</sequence>
<dbReference type="AlphaFoldDB" id="A0A437CPT4"/>
<proteinExistence type="predicted"/>
<reference evidence="1 2" key="1">
    <citation type="submission" date="2018-11" db="EMBL/GenBank/DDBJ databases">
        <authorList>
            <person name="Lopez-Roques C."/>
            <person name="Donnadieu C."/>
            <person name="Bouchez O."/>
            <person name="Klopp C."/>
            <person name="Cabau C."/>
            <person name="Zahm M."/>
        </authorList>
    </citation>
    <scope>NUCLEOTIDE SEQUENCE [LARGE SCALE GENOMIC DNA]</scope>
    <source>
        <strain evidence="1">RS831</strain>
        <tissue evidence="1">Whole body</tissue>
    </source>
</reference>
<dbReference type="Proteomes" id="UP000283210">
    <property type="component" value="Chromosome 13"/>
</dbReference>
<accession>A0A437CPT4</accession>
<organism evidence="1 2">
    <name type="scientific">Oryzias javanicus</name>
    <name type="common">Javanese ricefish</name>
    <name type="synonym">Aplocheilus javanicus</name>
    <dbReference type="NCBI Taxonomy" id="123683"/>
    <lineage>
        <taxon>Eukaryota</taxon>
        <taxon>Metazoa</taxon>
        <taxon>Chordata</taxon>
        <taxon>Craniata</taxon>
        <taxon>Vertebrata</taxon>
        <taxon>Euteleostomi</taxon>
        <taxon>Actinopterygii</taxon>
        <taxon>Neopterygii</taxon>
        <taxon>Teleostei</taxon>
        <taxon>Neoteleostei</taxon>
        <taxon>Acanthomorphata</taxon>
        <taxon>Ovalentaria</taxon>
        <taxon>Atherinomorphae</taxon>
        <taxon>Beloniformes</taxon>
        <taxon>Adrianichthyidae</taxon>
        <taxon>Oryziinae</taxon>
        <taxon>Oryzias</taxon>
    </lineage>
</organism>
<evidence type="ECO:0008006" key="3">
    <source>
        <dbReference type="Google" id="ProtNLM"/>
    </source>
</evidence>
<reference evidence="1 2" key="2">
    <citation type="submission" date="2019-01" db="EMBL/GenBank/DDBJ databases">
        <title>A chromosome length genome reference of the Java medaka (oryzias javanicus).</title>
        <authorList>
            <person name="Herpin A."/>
            <person name="Takehana Y."/>
            <person name="Naruse K."/>
            <person name="Ansai S."/>
            <person name="Kawaguchi M."/>
        </authorList>
    </citation>
    <scope>NUCLEOTIDE SEQUENCE [LARGE SCALE GENOMIC DNA]</scope>
    <source>
        <strain evidence="1">RS831</strain>
        <tissue evidence="1">Whole body</tissue>
    </source>
</reference>
<dbReference type="EMBL" id="CM012449">
    <property type="protein sequence ID" value="RVE64825.1"/>
    <property type="molecule type" value="Genomic_DNA"/>
</dbReference>
<protein>
    <recommendedName>
        <fullName evidence="3">Myeloid leukemia factor 1</fullName>
    </recommendedName>
</protein>
<dbReference type="OrthoDB" id="8707547at2759"/>
<evidence type="ECO:0000313" key="2">
    <source>
        <dbReference type="Proteomes" id="UP000283210"/>
    </source>
</evidence>
<gene>
    <name evidence="1" type="ORF">OJAV_G00129710</name>
</gene>
<keyword evidence="2" id="KW-1185">Reference proteome</keyword>